<evidence type="ECO:0008006" key="4">
    <source>
        <dbReference type="Google" id="ProtNLM"/>
    </source>
</evidence>
<dbReference type="RefSeq" id="WP_184661366.1">
    <property type="nucleotide sequence ID" value="NZ_CP031518.1"/>
</dbReference>
<reference evidence="2 3" key="1">
    <citation type="submission" date="2020-08" db="EMBL/GenBank/DDBJ databases">
        <title>Genomic Encyclopedia of Type Strains, Phase IV (KMG-IV): sequencing the most valuable type-strain genomes for metagenomic binning, comparative biology and taxonomic classification.</title>
        <authorList>
            <person name="Goeker M."/>
        </authorList>
    </citation>
    <scope>NUCLEOTIDE SEQUENCE [LARGE SCALE GENOMIC DNA]</scope>
    <source>
        <strain evidence="2 3">DSM 103462</strain>
    </source>
</reference>
<dbReference type="Proteomes" id="UP000518887">
    <property type="component" value="Unassembled WGS sequence"/>
</dbReference>
<gene>
    <name evidence="2" type="ORF">HNP76_002681</name>
</gene>
<evidence type="ECO:0000313" key="3">
    <source>
        <dbReference type="Proteomes" id="UP000518887"/>
    </source>
</evidence>
<protein>
    <recommendedName>
        <fullName evidence="4">Lipoprotein</fullName>
    </recommendedName>
</protein>
<feature type="chain" id="PRO_5031110802" description="Lipoprotein" evidence="1">
    <location>
        <begin position="22"/>
        <end position="169"/>
    </location>
</feature>
<comment type="caution">
    <text evidence="2">The sequence shown here is derived from an EMBL/GenBank/DDBJ whole genome shotgun (WGS) entry which is preliminary data.</text>
</comment>
<dbReference type="PROSITE" id="PS51257">
    <property type="entry name" value="PROKAR_LIPOPROTEIN"/>
    <property type="match status" value="1"/>
</dbReference>
<evidence type="ECO:0000313" key="2">
    <source>
        <dbReference type="EMBL" id="MBB5227283.1"/>
    </source>
</evidence>
<keyword evidence="3" id="KW-1185">Reference proteome</keyword>
<feature type="signal peptide" evidence="1">
    <location>
        <begin position="1"/>
        <end position="21"/>
    </location>
</feature>
<proteinExistence type="predicted"/>
<accession>A0A7W8LND5</accession>
<sequence>MKKASAFVLSLSILVLVLLSACNNSVEDMLDDYNGGFNKGYVTLTGENKAEEVLEPGDEGFSQRNLLFDSYTVYDVGTLNLAAPESCKSFSWVLTDPSIKHGDDVVEVMFFDGVSTTERKTKEYVVYIQDSGLQIGHTYYLTLSVIGKDGKTYTDLAQIFTVEFHIEVD</sequence>
<evidence type="ECO:0000256" key="1">
    <source>
        <dbReference type="SAM" id="SignalP"/>
    </source>
</evidence>
<dbReference type="EMBL" id="JACHFQ010000009">
    <property type="protein sequence ID" value="MBB5227283.1"/>
    <property type="molecule type" value="Genomic_DNA"/>
</dbReference>
<keyword evidence="1" id="KW-0732">Signal</keyword>
<name>A0A7W8LND5_9SPIR</name>
<dbReference type="AlphaFoldDB" id="A0A7W8LND5"/>
<organism evidence="2 3">
    <name type="scientific">Treponema ruminis</name>
    <dbReference type="NCBI Taxonomy" id="744515"/>
    <lineage>
        <taxon>Bacteria</taxon>
        <taxon>Pseudomonadati</taxon>
        <taxon>Spirochaetota</taxon>
        <taxon>Spirochaetia</taxon>
        <taxon>Spirochaetales</taxon>
        <taxon>Treponemataceae</taxon>
        <taxon>Treponema</taxon>
    </lineage>
</organism>